<feature type="compositionally biased region" description="Basic and acidic residues" evidence="7">
    <location>
        <begin position="700"/>
        <end position="715"/>
    </location>
</feature>
<keyword evidence="10" id="KW-1185">Reference proteome</keyword>
<name>A0A4S8K152_MUSBA</name>
<sequence>MDLAVEGRHALLFDDDATAAFVNARDALVPWSGDPALLIDRYDVRHLLDRIPPRPPVRTASRLCEVPAVDGVTSSQLDRERYLDLPLSGPDADPGGHDDARGSLSGALLRTVSLLVKPGNHCHQISCKVFVFLLVMSDLGVVKPNHVFGNVDSKNSDSGLTNSCYRPPFLIPERLQRNLPPTEKLHQIIARTAMFVCQHGGQSEIVLRVKQGDNPTFGFLMPDHHLHEYFQFLVEHPQLLKSDTSTTKAQEEENLEEQKDKMLASDSGALSLLGSFYGTVEDDDGSHEANTEVVGSVQTSIADIAVVPHKAEQPYMALEGKGEIKSLAAPVVSKDKTVTIKRKLPAKSTLANGKNVRDGNPILPGLVEQQRSSVSGRSDVKSALLEPPSFLKRMIDKIVEFILRNGKEFEAVLIEQDKTVGRFPFLLPSNQYHPYYLKVLEGARQGNAGSKKKVQADLTKESARDHNSSDLSEGWLYDPYRKEKFKMQLSNKGSYTDDDVWIAKAIAKTAALVTSCEADSSEASLTKEQKLKAERLKRAKMFAAMIKSGDPLSKLTGSITAQNSSLEISAAGSSRSGAGSDLLVKEREGSSVPFDAEVSGRAKFQERESDHDVSEEYSHREKHQSCSRDLKTDDMVESHKQSKKRHRSEHSINHRSGDKKHRKHPSSSKDKESRHRHKHHSSSEDEYGHRKHSRSHRRHKDEGTPEEKERTGSDGHRKKHHRRSQRSHDTDEEVNTTILDQLEVPQKSNHQKVGNMPSAPTDAATEVSKDLRAKIRAMLLETL</sequence>
<dbReference type="GO" id="GO:0000395">
    <property type="term" value="P:mRNA 5'-splice site recognition"/>
    <property type="evidence" value="ECO:0007669"/>
    <property type="project" value="TreeGrafter"/>
</dbReference>
<dbReference type="PANTHER" id="PTHR13161">
    <property type="entry name" value="SPLICING FACTOR SUPPRESSOR OF WHITE APRICOT"/>
    <property type="match status" value="1"/>
</dbReference>
<dbReference type="EMBL" id="PYDT01000002">
    <property type="protein sequence ID" value="THU68398.1"/>
    <property type="molecule type" value="Genomic_DNA"/>
</dbReference>
<evidence type="ECO:0000313" key="10">
    <source>
        <dbReference type="Proteomes" id="UP000317650"/>
    </source>
</evidence>
<keyword evidence="6" id="KW-0508">mRNA splicing</keyword>
<dbReference type="SMART" id="SM00648">
    <property type="entry name" value="SWAP"/>
    <property type="match status" value="2"/>
</dbReference>
<dbReference type="PANTHER" id="PTHR13161:SF15">
    <property type="entry name" value="SPLICING FACTOR, SUPPRESSOR OF WHITE-APRICOT HOMOLOG"/>
    <property type="match status" value="1"/>
</dbReference>
<feature type="compositionally biased region" description="Basic residues" evidence="7">
    <location>
        <begin position="689"/>
        <end position="699"/>
    </location>
</feature>
<keyword evidence="2" id="KW-0677">Repeat</keyword>
<dbReference type="SUPFAM" id="SSF109905">
    <property type="entry name" value="Surp module (SWAP domain)"/>
    <property type="match status" value="2"/>
</dbReference>
<evidence type="ECO:0000256" key="5">
    <source>
        <dbReference type="ARBA" id="ARBA00023163"/>
    </source>
</evidence>
<dbReference type="Pfam" id="PF01805">
    <property type="entry name" value="Surp"/>
    <property type="match status" value="2"/>
</dbReference>
<evidence type="ECO:0000256" key="7">
    <source>
        <dbReference type="SAM" id="MobiDB-lite"/>
    </source>
</evidence>
<keyword evidence="4" id="KW-0805">Transcription regulation</keyword>
<evidence type="ECO:0000256" key="4">
    <source>
        <dbReference type="ARBA" id="ARBA00023015"/>
    </source>
</evidence>
<dbReference type="InterPro" id="IPR019147">
    <property type="entry name" value="SWAP_N_domain"/>
</dbReference>
<proteinExistence type="predicted"/>
<evidence type="ECO:0000256" key="1">
    <source>
        <dbReference type="ARBA" id="ARBA00022664"/>
    </source>
</evidence>
<evidence type="ECO:0000313" key="9">
    <source>
        <dbReference type="EMBL" id="THU68398.1"/>
    </source>
</evidence>
<accession>A0A4S8K152</accession>
<dbReference type="PROSITE" id="PS50128">
    <property type="entry name" value="SURP"/>
    <property type="match status" value="2"/>
</dbReference>
<dbReference type="InterPro" id="IPR035967">
    <property type="entry name" value="SWAP/Surp_sf"/>
</dbReference>
<dbReference type="SMART" id="SM01141">
    <property type="entry name" value="DRY_EERY"/>
    <property type="match status" value="1"/>
</dbReference>
<dbReference type="GO" id="GO:0003723">
    <property type="term" value="F:RNA binding"/>
    <property type="evidence" value="ECO:0007669"/>
    <property type="project" value="UniProtKB-KW"/>
</dbReference>
<dbReference type="Gene3D" id="1.10.10.790">
    <property type="entry name" value="Surp module"/>
    <property type="match status" value="2"/>
</dbReference>
<dbReference type="AlphaFoldDB" id="A0A4S8K152"/>
<feature type="compositionally biased region" description="Basic residues" evidence="7">
    <location>
        <begin position="657"/>
        <end position="666"/>
    </location>
</feature>
<dbReference type="Pfam" id="PF09750">
    <property type="entry name" value="DRY_EERY"/>
    <property type="match status" value="1"/>
</dbReference>
<evidence type="ECO:0000256" key="2">
    <source>
        <dbReference type="ARBA" id="ARBA00022737"/>
    </source>
</evidence>
<comment type="caution">
    <text evidence="9">The sequence shown here is derived from an EMBL/GenBank/DDBJ whole genome shotgun (WGS) entry which is preliminary data.</text>
</comment>
<evidence type="ECO:0000256" key="6">
    <source>
        <dbReference type="ARBA" id="ARBA00023187"/>
    </source>
</evidence>
<reference evidence="9 10" key="1">
    <citation type="journal article" date="2019" name="Nat. Plants">
        <title>Genome sequencing of Musa balbisiana reveals subgenome evolution and function divergence in polyploid bananas.</title>
        <authorList>
            <person name="Yao X."/>
        </authorList>
    </citation>
    <scope>NUCLEOTIDE SEQUENCE [LARGE SCALE GENOMIC DNA]</scope>
    <source>
        <strain evidence="10">cv. DH-PKW</strain>
        <tissue evidence="9">Leaves</tissue>
    </source>
</reference>
<protein>
    <recommendedName>
        <fullName evidence="8">SURP motif domain-containing protein</fullName>
    </recommendedName>
</protein>
<dbReference type="Proteomes" id="UP000317650">
    <property type="component" value="Chromosome 8"/>
</dbReference>
<gene>
    <name evidence="9" type="ORF">C4D60_Mb08t03480</name>
</gene>
<feature type="compositionally biased region" description="Basic residues" evidence="7">
    <location>
        <begin position="716"/>
        <end position="725"/>
    </location>
</feature>
<keyword evidence="3" id="KW-0694">RNA-binding</keyword>
<feature type="compositionally biased region" description="Basic and acidic residues" evidence="7">
    <location>
        <begin position="598"/>
        <end position="640"/>
    </location>
</feature>
<feature type="domain" description="SURP motif" evidence="8">
    <location>
        <begin position="394"/>
        <end position="436"/>
    </location>
</feature>
<dbReference type="STRING" id="52838.A0A4S8K152"/>
<dbReference type="InterPro" id="IPR000061">
    <property type="entry name" value="Surp"/>
</dbReference>
<keyword evidence="5" id="KW-0804">Transcription</keyword>
<evidence type="ECO:0000259" key="8">
    <source>
        <dbReference type="PROSITE" id="PS50128"/>
    </source>
</evidence>
<evidence type="ECO:0000256" key="3">
    <source>
        <dbReference type="ARBA" id="ARBA00022884"/>
    </source>
</evidence>
<organism evidence="9 10">
    <name type="scientific">Musa balbisiana</name>
    <name type="common">Banana</name>
    <dbReference type="NCBI Taxonomy" id="52838"/>
    <lineage>
        <taxon>Eukaryota</taxon>
        <taxon>Viridiplantae</taxon>
        <taxon>Streptophyta</taxon>
        <taxon>Embryophyta</taxon>
        <taxon>Tracheophyta</taxon>
        <taxon>Spermatophyta</taxon>
        <taxon>Magnoliopsida</taxon>
        <taxon>Liliopsida</taxon>
        <taxon>Zingiberales</taxon>
        <taxon>Musaceae</taxon>
        <taxon>Musa</taxon>
    </lineage>
</organism>
<feature type="region of interest" description="Disordered" evidence="7">
    <location>
        <begin position="586"/>
        <end position="767"/>
    </location>
</feature>
<dbReference type="InterPro" id="IPR040397">
    <property type="entry name" value="SWAP"/>
</dbReference>
<feature type="domain" description="SURP motif" evidence="8">
    <location>
        <begin position="188"/>
        <end position="230"/>
    </location>
</feature>
<keyword evidence="1" id="KW-0507">mRNA processing</keyword>